<keyword evidence="2" id="KW-0732">Signal</keyword>
<feature type="chain" id="PRO_5022075846" description="IPTL-CTERM sorting domain-containing protein" evidence="2">
    <location>
        <begin position="26"/>
        <end position="177"/>
    </location>
</feature>
<dbReference type="AlphaFoldDB" id="A0A538UCG4"/>
<keyword evidence="1" id="KW-0812">Transmembrane</keyword>
<feature type="transmembrane region" description="Helical" evidence="1">
    <location>
        <begin position="150"/>
        <end position="170"/>
    </location>
</feature>
<name>A0A538UCG4_UNCEI</name>
<dbReference type="Proteomes" id="UP000319771">
    <property type="component" value="Unassembled WGS sequence"/>
</dbReference>
<evidence type="ECO:0000313" key="4">
    <source>
        <dbReference type="Proteomes" id="UP000319771"/>
    </source>
</evidence>
<accession>A0A538UCG4</accession>
<sequence length="177" mass="18201">MRNLVRLLGCTLVALVTLGVGRASAAQQTTLTVFSGVTSGSGTWTRTITDISEPGSPGRASVLVTTNVNVAWTPGMTAAQVATAYQNACNATLPGPATGANGYQAVADNAVRPTIRLSKQLGSYNFTDSPFPTGITVTTHVPSSAEDAPITSPAGLAALLVSLAALAYWARRRRLLA</sequence>
<comment type="caution">
    <text evidence="3">The sequence shown here is derived from an EMBL/GenBank/DDBJ whole genome shotgun (WGS) entry which is preliminary data.</text>
</comment>
<dbReference type="EMBL" id="VBPB01000058">
    <property type="protein sequence ID" value="TMQ73582.1"/>
    <property type="molecule type" value="Genomic_DNA"/>
</dbReference>
<organism evidence="3 4">
    <name type="scientific">Eiseniibacteriota bacterium</name>
    <dbReference type="NCBI Taxonomy" id="2212470"/>
    <lineage>
        <taxon>Bacteria</taxon>
        <taxon>Candidatus Eiseniibacteriota</taxon>
    </lineage>
</organism>
<protein>
    <recommendedName>
        <fullName evidence="5">IPTL-CTERM sorting domain-containing protein</fullName>
    </recommendedName>
</protein>
<proteinExistence type="predicted"/>
<feature type="signal peptide" evidence="2">
    <location>
        <begin position="1"/>
        <end position="25"/>
    </location>
</feature>
<keyword evidence="1" id="KW-0472">Membrane</keyword>
<keyword evidence="1" id="KW-1133">Transmembrane helix</keyword>
<reference evidence="3 4" key="1">
    <citation type="journal article" date="2019" name="Nat. Microbiol.">
        <title>Mediterranean grassland soil C-N compound turnover is dependent on rainfall and depth, and is mediated by genomically divergent microorganisms.</title>
        <authorList>
            <person name="Diamond S."/>
            <person name="Andeer P.F."/>
            <person name="Li Z."/>
            <person name="Crits-Christoph A."/>
            <person name="Burstein D."/>
            <person name="Anantharaman K."/>
            <person name="Lane K.R."/>
            <person name="Thomas B.C."/>
            <person name="Pan C."/>
            <person name="Northen T.R."/>
            <person name="Banfield J.F."/>
        </authorList>
    </citation>
    <scope>NUCLEOTIDE SEQUENCE [LARGE SCALE GENOMIC DNA]</scope>
    <source>
        <strain evidence="3">WS_11</strain>
    </source>
</reference>
<gene>
    <name evidence="3" type="ORF">E6K81_03985</name>
</gene>
<evidence type="ECO:0000313" key="3">
    <source>
        <dbReference type="EMBL" id="TMQ73582.1"/>
    </source>
</evidence>
<evidence type="ECO:0000256" key="2">
    <source>
        <dbReference type="SAM" id="SignalP"/>
    </source>
</evidence>
<evidence type="ECO:0008006" key="5">
    <source>
        <dbReference type="Google" id="ProtNLM"/>
    </source>
</evidence>
<evidence type="ECO:0000256" key="1">
    <source>
        <dbReference type="SAM" id="Phobius"/>
    </source>
</evidence>